<dbReference type="SUPFAM" id="SSF81324">
    <property type="entry name" value="Voltage-gated potassium channels"/>
    <property type="match status" value="1"/>
</dbReference>
<name>E9H3Z8_DAPPU</name>
<evidence type="ECO:0000256" key="8">
    <source>
        <dbReference type="ARBA" id="ARBA00023054"/>
    </source>
</evidence>
<dbReference type="GO" id="GO:1902600">
    <property type="term" value="P:proton transmembrane transport"/>
    <property type="evidence" value="ECO:0000318"/>
    <property type="project" value="GO_Central"/>
</dbReference>
<proteinExistence type="predicted"/>
<dbReference type="Proteomes" id="UP000000305">
    <property type="component" value="Unassembled WGS sequence"/>
</dbReference>
<evidence type="ECO:0000313" key="15">
    <source>
        <dbReference type="EMBL" id="EFX73614.1"/>
    </source>
</evidence>
<keyword evidence="3" id="KW-0813">Transport</keyword>
<accession>E9H3Z8</accession>
<dbReference type="Gene3D" id="1.20.120.350">
    <property type="entry name" value="Voltage-gated potassium channels. Chain C"/>
    <property type="match status" value="1"/>
</dbReference>
<sequence length="343" mass="39057">MLKVFVIVDCMVVIAELLMDLRIIDGMMEEYEMKNRNKVSLEAHYIVPDVLHSIAIPMAMFLLETVIKIATFGLSFLRMGWEIFDTVVICVTFVLDVLMQHSDSSTNGVGLFIILRPWRVARILNGMVRSVRSQAVRHVECEKRRREVLEDELLKYRELCHRQKKKLLAEMENHLTIYDTNGNANSLQIADRQSVRRNKLQLAGKKAKEEKGQHLPVGFLFTEDIGQNGGMYGKVAEYFSIMSRTELYTAVCSASQFSFGKIKEQTQSIHQSGLRSGLFRQRLPNSQSVNQQITYDFEPCDNDIITTVSGLCSRRAHAIAAMDGQMDSVTVKLRTVDEKQLNG</sequence>
<keyword evidence="5" id="KW-0812">Transmembrane</keyword>
<evidence type="ECO:0000256" key="3">
    <source>
        <dbReference type="ARBA" id="ARBA00022448"/>
    </source>
</evidence>
<keyword evidence="16" id="KW-1185">Reference proteome</keyword>
<dbReference type="KEGG" id="dpx:DAPPUDRAFT_253005"/>
<keyword evidence="4" id="KW-1003">Cell membrane</keyword>
<keyword evidence="6" id="KW-0851">Voltage-gated channel</keyword>
<dbReference type="GO" id="GO:0005886">
    <property type="term" value="C:plasma membrane"/>
    <property type="evidence" value="ECO:0000318"/>
    <property type="project" value="GO_Central"/>
</dbReference>
<evidence type="ECO:0000313" key="16">
    <source>
        <dbReference type="Proteomes" id="UP000000305"/>
    </source>
</evidence>
<keyword evidence="10" id="KW-0472">Membrane</keyword>
<evidence type="ECO:0000256" key="2">
    <source>
        <dbReference type="ARBA" id="ARBA00015897"/>
    </source>
</evidence>
<evidence type="ECO:0000256" key="7">
    <source>
        <dbReference type="ARBA" id="ARBA00022989"/>
    </source>
</evidence>
<evidence type="ECO:0000256" key="12">
    <source>
        <dbReference type="ARBA" id="ARBA00031989"/>
    </source>
</evidence>
<reference evidence="15 16" key="1">
    <citation type="journal article" date="2011" name="Science">
        <title>The ecoresponsive genome of Daphnia pulex.</title>
        <authorList>
            <person name="Colbourne J.K."/>
            <person name="Pfrender M.E."/>
            <person name="Gilbert D."/>
            <person name="Thomas W.K."/>
            <person name="Tucker A."/>
            <person name="Oakley T.H."/>
            <person name="Tokishita S."/>
            <person name="Aerts A."/>
            <person name="Arnold G.J."/>
            <person name="Basu M.K."/>
            <person name="Bauer D.J."/>
            <person name="Caceres C.E."/>
            <person name="Carmel L."/>
            <person name="Casola C."/>
            <person name="Choi J.H."/>
            <person name="Detter J.C."/>
            <person name="Dong Q."/>
            <person name="Dusheyko S."/>
            <person name="Eads B.D."/>
            <person name="Frohlich T."/>
            <person name="Geiler-Samerotte K.A."/>
            <person name="Gerlach D."/>
            <person name="Hatcher P."/>
            <person name="Jogdeo S."/>
            <person name="Krijgsveld J."/>
            <person name="Kriventseva E.V."/>
            <person name="Kultz D."/>
            <person name="Laforsch C."/>
            <person name="Lindquist E."/>
            <person name="Lopez J."/>
            <person name="Manak J.R."/>
            <person name="Muller J."/>
            <person name="Pangilinan J."/>
            <person name="Patwardhan R.P."/>
            <person name="Pitluck S."/>
            <person name="Pritham E.J."/>
            <person name="Rechtsteiner A."/>
            <person name="Rho M."/>
            <person name="Rogozin I.B."/>
            <person name="Sakarya O."/>
            <person name="Salamov A."/>
            <person name="Schaack S."/>
            <person name="Shapiro H."/>
            <person name="Shiga Y."/>
            <person name="Skalitzky C."/>
            <person name="Smith Z."/>
            <person name="Souvorov A."/>
            <person name="Sung W."/>
            <person name="Tang Z."/>
            <person name="Tsuchiya D."/>
            <person name="Tu H."/>
            <person name="Vos H."/>
            <person name="Wang M."/>
            <person name="Wolf Y.I."/>
            <person name="Yamagata H."/>
            <person name="Yamada T."/>
            <person name="Ye Y."/>
            <person name="Shaw J.R."/>
            <person name="Andrews J."/>
            <person name="Crease T.J."/>
            <person name="Tang H."/>
            <person name="Lucas S.M."/>
            <person name="Robertson H.M."/>
            <person name="Bork P."/>
            <person name="Koonin E.V."/>
            <person name="Zdobnov E.M."/>
            <person name="Grigoriev I.V."/>
            <person name="Lynch M."/>
            <person name="Boore J.L."/>
        </authorList>
    </citation>
    <scope>NUCLEOTIDE SEQUENCE [LARGE SCALE GENOMIC DNA]</scope>
</reference>
<keyword evidence="7" id="KW-1133">Transmembrane helix</keyword>
<evidence type="ECO:0000256" key="10">
    <source>
        <dbReference type="ARBA" id="ARBA00023136"/>
    </source>
</evidence>
<organism evidence="15 16">
    <name type="scientific">Daphnia pulex</name>
    <name type="common">Water flea</name>
    <dbReference type="NCBI Taxonomy" id="6669"/>
    <lineage>
        <taxon>Eukaryota</taxon>
        <taxon>Metazoa</taxon>
        <taxon>Ecdysozoa</taxon>
        <taxon>Arthropoda</taxon>
        <taxon>Crustacea</taxon>
        <taxon>Branchiopoda</taxon>
        <taxon>Diplostraca</taxon>
        <taxon>Cladocera</taxon>
        <taxon>Anomopoda</taxon>
        <taxon>Daphniidae</taxon>
        <taxon>Daphnia</taxon>
    </lineage>
</organism>
<evidence type="ECO:0000256" key="11">
    <source>
        <dbReference type="ARBA" id="ARBA00023303"/>
    </source>
</evidence>
<evidence type="ECO:0000256" key="1">
    <source>
        <dbReference type="ARBA" id="ARBA00004651"/>
    </source>
</evidence>
<comment type="subcellular location">
    <subcellularLocation>
        <location evidence="1">Cell membrane</location>
        <topology evidence="1">Multi-pass membrane protein</topology>
    </subcellularLocation>
</comment>
<feature type="domain" description="Ion transport" evidence="14">
    <location>
        <begin position="56"/>
        <end position="129"/>
    </location>
</feature>
<dbReference type="EMBL" id="GL732589">
    <property type="protein sequence ID" value="EFX73614.1"/>
    <property type="molecule type" value="Genomic_DNA"/>
</dbReference>
<dbReference type="GO" id="GO:0034702">
    <property type="term" value="C:monoatomic ion channel complex"/>
    <property type="evidence" value="ECO:0007669"/>
    <property type="project" value="UniProtKB-KW"/>
</dbReference>
<keyword evidence="9" id="KW-0406">Ion transport</keyword>
<dbReference type="AlphaFoldDB" id="E9H3Z8"/>
<evidence type="ECO:0000256" key="13">
    <source>
        <dbReference type="SAM" id="Coils"/>
    </source>
</evidence>
<protein>
    <recommendedName>
        <fullName evidence="2">Voltage-gated hydrogen channel 1</fullName>
    </recommendedName>
    <alternativeName>
        <fullName evidence="12">Hydrogen voltage-gated channel 1</fullName>
    </alternativeName>
</protein>
<dbReference type="InterPro" id="IPR005821">
    <property type="entry name" value="Ion_trans_dom"/>
</dbReference>
<gene>
    <name evidence="15" type="ORF">DAPPUDRAFT_253005</name>
</gene>
<dbReference type="HOGENOM" id="CLU_809549_0_0_1"/>
<dbReference type="OrthoDB" id="427456at2759"/>
<keyword evidence="8 13" id="KW-0175">Coiled coil</keyword>
<dbReference type="InParanoid" id="E9H3Z8"/>
<dbReference type="InterPro" id="IPR031846">
    <property type="entry name" value="Hvcn1"/>
</dbReference>
<feature type="coiled-coil region" evidence="13">
    <location>
        <begin position="139"/>
        <end position="166"/>
    </location>
</feature>
<keyword evidence="11" id="KW-0407">Ion channel</keyword>
<evidence type="ECO:0000256" key="4">
    <source>
        <dbReference type="ARBA" id="ARBA00022475"/>
    </source>
</evidence>
<evidence type="ECO:0000259" key="14">
    <source>
        <dbReference type="Pfam" id="PF00520"/>
    </source>
</evidence>
<dbReference type="GO" id="GO:0030171">
    <property type="term" value="F:voltage-gated proton channel activity"/>
    <property type="evidence" value="ECO:0000318"/>
    <property type="project" value="GO_Central"/>
</dbReference>
<dbReference type="InterPro" id="IPR027359">
    <property type="entry name" value="Volt_channel_dom_sf"/>
</dbReference>
<dbReference type="PANTHER" id="PTHR46480:SF1">
    <property type="entry name" value="VOLTAGE-GATED HYDROGEN CHANNEL 1"/>
    <property type="match status" value="1"/>
</dbReference>
<evidence type="ECO:0000256" key="5">
    <source>
        <dbReference type="ARBA" id="ARBA00022692"/>
    </source>
</evidence>
<dbReference type="PANTHER" id="PTHR46480">
    <property type="entry name" value="F20B24.22"/>
    <property type="match status" value="1"/>
</dbReference>
<evidence type="ECO:0000256" key="6">
    <source>
        <dbReference type="ARBA" id="ARBA00022882"/>
    </source>
</evidence>
<evidence type="ECO:0000256" key="9">
    <source>
        <dbReference type="ARBA" id="ARBA00023065"/>
    </source>
</evidence>
<dbReference type="eggNOG" id="ENOG502RX8B">
    <property type="taxonomic scope" value="Eukaryota"/>
</dbReference>
<dbReference type="Pfam" id="PF00520">
    <property type="entry name" value="Ion_trans"/>
    <property type="match status" value="1"/>
</dbReference>